<protein>
    <submittedName>
        <fullName evidence="2">ParA family protein</fullName>
    </submittedName>
</protein>
<reference evidence="2 3" key="1">
    <citation type="submission" date="2021-05" db="EMBL/GenBank/DDBJ databases">
        <title>Kineosporia and Streptomyces sp. nov. two new marine actinobacteria isolated from Coral.</title>
        <authorList>
            <person name="Buangrab K."/>
            <person name="Sutthacheep M."/>
            <person name="Yeemin T."/>
            <person name="Harunari E."/>
            <person name="Igarashi Y."/>
            <person name="Kanchanasin P."/>
            <person name="Tanasupawat S."/>
            <person name="Phongsopitanun W."/>
        </authorList>
    </citation>
    <scope>NUCLEOTIDE SEQUENCE [LARGE SCALE GENOMIC DNA]</scope>
    <source>
        <strain evidence="2 3">J2-2</strain>
    </source>
</reference>
<dbReference type="InterPro" id="IPR027417">
    <property type="entry name" value="P-loop_NTPase"/>
</dbReference>
<dbReference type="Gene3D" id="3.40.50.300">
    <property type="entry name" value="P-loop containing nucleotide triphosphate hydrolases"/>
    <property type="match status" value="1"/>
</dbReference>
<gene>
    <name evidence="2" type="ORF">KIH74_26205</name>
</gene>
<dbReference type="EMBL" id="JAHBAY010000012">
    <property type="protein sequence ID" value="MBT0772466.1"/>
    <property type="molecule type" value="Genomic_DNA"/>
</dbReference>
<dbReference type="CDD" id="cd02042">
    <property type="entry name" value="ParAB_family"/>
    <property type="match status" value="1"/>
</dbReference>
<evidence type="ECO:0000313" key="3">
    <source>
        <dbReference type="Proteomes" id="UP001197247"/>
    </source>
</evidence>
<dbReference type="InterPro" id="IPR025669">
    <property type="entry name" value="AAA_dom"/>
</dbReference>
<dbReference type="PANTHER" id="PTHR13696:SF99">
    <property type="entry name" value="COBYRINIC ACID AC-DIAMIDE SYNTHASE"/>
    <property type="match status" value="1"/>
</dbReference>
<dbReference type="PANTHER" id="PTHR13696">
    <property type="entry name" value="P-LOOP CONTAINING NUCLEOSIDE TRIPHOSPHATE HYDROLASE"/>
    <property type="match status" value="1"/>
</dbReference>
<sequence>MCSLKGGVGKTSVVLGLASAALARGVPTLIVDIDPQADATLGLDITAEITTNVATVMGASRRNAQKVNVVPSGWAANGGTLDVLPGSHDMAALDRPTGSERTLARLSHALNQMEGYQLVLIDCPPSLGTITRSGLAASQRAIVVSEPALFSVTAADRALHAIEDVRRNIAPSLQPLGVLVNRYRERSPEHRYRLQELSDMFGPLVLGPSIRERSALQQAQGASQPIHRWPGAPAQELANAFDAHLARVLRANTRGRRPAASSAG</sequence>
<proteinExistence type="predicted"/>
<accession>A0ABS5TQI7</accession>
<name>A0ABS5TQI7_9ACTN</name>
<keyword evidence="3" id="KW-1185">Reference proteome</keyword>
<dbReference type="Proteomes" id="UP001197247">
    <property type="component" value="Unassembled WGS sequence"/>
</dbReference>
<feature type="domain" description="AAA" evidence="1">
    <location>
        <begin position="3"/>
        <end position="174"/>
    </location>
</feature>
<comment type="caution">
    <text evidence="2">The sequence shown here is derived from an EMBL/GenBank/DDBJ whole genome shotgun (WGS) entry which is preliminary data.</text>
</comment>
<evidence type="ECO:0000259" key="1">
    <source>
        <dbReference type="Pfam" id="PF13614"/>
    </source>
</evidence>
<dbReference type="SUPFAM" id="SSF52540">
    <property type="entry name" value="P-loop containing nucleoside triphosphate hydrolases"/>
    <property type="match status" value="1"/>
</dbReference>
<dbReference type="Pfam" id="PF13614">
    <property type="entry name" value="AAA_31"/>
    <property type="match status" value="1"/>
</dbReference>
<dbReference type="InterPro" id="IPR050678">
    <property type="entry name" value="DNA_Partitioning_ATPase"/>
</dbReference>
<evidence type="ECO:0000313" key="2">
    <source>
        <dbReference type="EMBL" id="MBT0772466.1"/>
    </source>
</evidence>
<organism evidence="2 3">
    <name type="scientific">Kineosporia corallincola</name>
    <dbReference type="NCBI Taxonomy" id="2835133"/>
    <lineage>
        <taxon>Bacteria</taxon>
        <taxon>Bacillati</taxon>
        <taxon>Actinomycetota</taxon>
        <taxon>Actinomycetes</taxon>
        <taxon>Kineosporiales</taxon>
        <taxon>Kineosporiaceae</taxon>
        <taxon>Kineosporia</taxon>
    </lineage>
</organism>